<accession>A0ABY6D0G1</accession>
<dbReference type="RefSeq" id="WP_263051372.1">
    <property type="nucleotide sequence ID" value="NZ_CP106735.1"/>
</dbReference>
<proteinExistence type="predicted"/>
<keyword evidence="3" id="KW-1185">Reference proteome</keyword>
<evidence type="ECO:0008006" key="4">
    <source>
        <dbReference type="Google" id="ProtNLM"/>
    </source>
</evidence>
<sequence>MRSYLKTTSKSTTLALLILTLTLQTCAPKFTSWQSPKFETHEFKKVIVIGMFERLNTRMTFEEEIVKAFESRGYVAVHGMSLMPPSYKPSSEEELERILKKENFDLVIMASVADQSQETQYHQGSTYYGGYYGGYGMYNYYNYNYGYNMYYGGWADPGYYTNSVVDLIESKAYDLSGKTPKEFANIWVGQAKITESSNMRSSARMYAKILINDLKKRNIIN</sequence>
<reference evidence="2" key="1">
    <citation type="submission" date="2022-10" db="EMBL/GenBank/DDBJ databases">
        <title>Comparative genomics and taxonomic characterization of three novel marine species of genus Reichenbachiella exhibiting antioxidant and polysaccharide degradation activities.</title>
        <authorList>
            <person name="Muhammad N."/>
            <person name="Lee Y.-J."/>
            <person name="Ko J."/>
            <person name="Kim S.-G."/>
        </authorList>
    </citation>
    <scope>NUCLEOTIDE SEQUENCE</scope>
    <source>
        <strain evidence="2">Wsw4-B4</strain>
    </source>
</reference>
<evidence type="ECO:0000256" key="1">
    <source>
        <dbReference type="SAM" id="SignalP"/>
    </source>
</evidence>
<dbReference type="Proteomes" id="UP001062165">
    <property type="component" value="Chromosome"/>
</dbReference>
<organism evidence="2 3">
    <name type="scientific">Reichenbachiella carrageenanivorans</name>
    <dbReference type="NCBI Taxonomy" id="2979869"/>
    <lineage>
        <taxon>Bacteria</taxon>
        <taxon>Pseudomonadati</taxon>
        <taxon>Bacteroidota</taxon>
        <taxon>Cytophagia</taxon>
        <taxon>Cytophagales</taxon>
        <taxon>Reichenbachiellaceae</taxon>
        <taxon>Reichenbachiella</taxon>
    </lineage>
</organism>
<evidence type="ECO:0000313" key="2">
    <source>
        <dbReference type="EMBL" id="UXX79641.1"/>
    </source>
</evidence>
<keyword evidence="1" id="KW-0732">Signal</keyword>
<feature type="chain" id="PRO_5046919268" description="DUF4136 domain-containing protein" evidence="1">
    <location>
        <begin position="28"/>
        <end position="221"/>
    </location>
</feature>
<dbReference type="Gene3D" id="3.30.160.670">
    <property type="match status" value="1"/>
</dbReference>
<evidence type="ECO:0000313" key="3">
    <source>
        <dbReference type="Proteomes" id="UP001062165"/>
    </source>
</evidence>
<name>A0ABY6D0G1_9BACT</name>
<protein>
    <recommendedName>
        <fullName evidence="4">DUF4136 domain-containing protein</fullName>
    </recommendedName>
</protein>
<dbReference type="EMBL" id="CP106735">
    <property type="protein sequence ID" value="UXX79641.1"/>
    <property type="molecule type" value="Genomic_DNA"/>
</dbReference>
<feature type="signal peptide" evidence="1">
    <location>
        <begin position="1"/>
        <end position="27"/>
    </location>
</feature>
<gene>
    <name evidence="2" type="ORF">N7E81_00765</name>
</gene>